<dbReference type="AlphaFoldDB" id="A0A848J052"/>
<evidence type="ECO:0008006" key="4">
    <source>
        <dbReference type="Google" id="ProtNLM"/>
    </source>
</evidence>
<proteinExistence type="predicted"/>
<evidence type="ECO:0000313" key="3">
    <source>
        <dbReference type="Proteomes" id="UP000559010"/>
    </source>
</evidence>
<sequence>MTKLIVTILFIFSTFYSIGCTCSDNIKNDFISNVKNFDAIIIGKFIRDSDSKKGVIVISDVLKGTIDQSSINIYEGGIDCTEIFLESDNEIIIGLNIKETGNNDNVYFAPSCITSVLRLENGSVSSITDGYNIHISNPKVKKFRTIMDIKKFKHKIKKKL</sequence>
<name>A0A848J052_9BACT</name>
<gene>
    <name evidence="2" type="ORF">HH304_04450</name>
</gene>
<reference evidence="2 3" key="1">
    <citation type="submission" date="2020-04" db="EMBL/GenBank/DDBJ databases">
        <title>Flammeovirgaceae bacterium KN852 isolated from deep sea.</title>
        <authorList>
            <person name="Zhang D.-C."/>
        </authorList>
    </citation>
    <scope>NUCLEOTIDE SEQUENCE [LARGE SCALE GENOMIC DNA]</scope>
    <source>
        <strain evidence="2 3">KN852</strain>
    </source>
</reference>
<dbReference type="RefSeq" id="WP_169678257.1">
    <property type="nucleotide sequence ID" value="NZ_JABBNU010000002.1"/>
</dbReference>
<protein>
    <recommendedName>
        <fullName evidence="4">Lipoprotein</fullName>
    </recommendedName>
</protein>
<keyword evidence="1" id="KW-0732">Signal</keyword>
<comment type="caution">
    <text evidence="2">The sequence shown here is derived from an EMBL/GenBank/DDBJ whole genome shotgun (WGS) entry which is preliminary data.</text>
</comment>
<feature type="signal peptide" evidence="1">
    <location>
        <begin position="1"/>
        <end position="19"/>
    </location>
</feature>
<feature type="chain" id="PRO_5032691942" description="Lipoprotein" evidence="1">
    <location>
        <begin position="20"/>
        <end position="160"/>
    </location>
</feature>
<accession>A0A848J052</accession>
<dbReference type="Proteomes" id="UP000559010">
    <property type="component" value="Unassembled WGS sequence"/>
</dbReference>
<keyword evidence="3" id="KW-1185">Reference proteome</keyword>
<evidence type="ECO:0000256" key="1">
    <source>
        <dbReference type="SAM" id="SignalP"/>
    </source>
</evidence>
<dbReference type="EMBL" id="JABBNU010000002">
    <property type="protein sequence ID" value="NMM47639.1"/>
    <property type="molecule type" value="Genomic_DNA"/>
</dbReference>
<organism evidence="2 3">
    <name type="scientific">Marinigracilibium pacificum</name>
    <dbReference type="NCBI Taxonomy" id="2729599"/>
    <lineage>
        <taxon>Bacteria</taxon>
        <taxon>Pseudomonadati</taxon>
        <taxon>Bacteroidota</taxon>
        <taxon>Cytophagia</taxon>
        <taxon>Cytophagales</taxon>
        <taxon>Flammeovirgaceae</taxon>
        <taxon>Marinigracilibium</taxon>
    </lineage>
</organism>
<evidence type="ECO:0000313" key="2">
    <source>
        <dbReference type="EMBL" id="NMM47639.1"/>
    </source>
</evidence>